<protein>
    <recommendedName>
        <fullName evidence="5">LTXXQ motif family protein</fullName>
    </recommendedName>
</protein>
<accession>A0A1I2CFJ9</accession>
<feature type="compositionally biased region" description="Basic residues" evidence="2">
    <location>
        <begin position="172"/>
        <end position="187"/>
    </location>
</feature>
<proteinExistence type="predicted"/>
<evidence type="ECO:0000313" key="4">
    <source>
        <dbReference type="Proteomes" id="UP000181976"/>
    </source>
</evidence>
<keyword evidence="1" id="KW-0175">Coiled coil</keyword>
<name>A0A1I2CFJ9_9BACT</name>
<feature type="region of interest" description="Disordered" evidence="2">
    <location>
        <begin position="146"/>
        <end position="195"/>
    </location>
</feature>
<keyword evidence="4" id="KW-1185">Reference proteome</keyword>
<dbReference type="Gene3D" id="1.20.120.1490">
    <property type="match status" value="1"/>
</dbReference>
<dbReference type="EMBL" id="FONA01000016">
    <property type="protein sequence ID" value="SFE67091.1"/>
    <property type="molecule type" value="Genomic_DNA"/>
</dbReference>
<dbReference type="AlphaFoldDB" id="A0A1I2CFJ9"/>
<feature type="coiled-coil region" evidence="1">
    <location>
        <begin position="96"/>
        <end position="134"/>
    </location>
</feature>
<dbReference type="Proteomes" id="UP000181976">
    <property type="component" value="Unassembled WGS sequence"/>
</dbReference>
<organism evidence="3 4">
    <name type="scientific">Thermophagus xiamenensis</name>
    <dbReference type="NCBI Taxonomy" id="385682"/>
    <lineage>
        <taxon>Bacteria</taxon>
        <taxon>Pseudomonadati</taxon>
        <taxon>Bacteroidota</taxon>
        <taxon>Bacteroidia</taxon>
        <taxon>Marinilabiliales</taxon>
        <taxon>Marinilabiliaceae</taxon>
        <taxon>Thermophagus</taxon>
    </lineage>
</organism>
<dbReference type="STRING" id="385682.SAMN05444380_1167"/>
<evidence type="ECO:0000256" key="1">
    <source>
        <dbReference type="SAM" id="Coils"/>
    </source>
</evidence>
<dbReference type="InParanoid" id="A0A1I2CFJ9"/>
<evidence type="ECO:0000313" key="3">
    <source>
        <dbReference type="EMBL" id="SFE67091.1"/>
    </source>
</evidence>
<evidence type="ECO:0000256" key="2">
    <source>
        <dbReference type="SAM" id="MobiDB-lite"/>
    </source>
</evidence>
<evidence type="ECO:0008006" key="5">
    <source>
        <dbReference type="Google" id="ProtNLM"/>
    </source>
</evidence>
<gene>
    <name evidence="3" type="ORF">SAMN05444380_1167</name>
</gene>
<reference evidence="3 4" key="1">
    <citation type="submission" date="2016-10" db="EMBL/GenBank/DDBJ databases">
        <authorList>
            <person name="de Groot N.N."/>
        </authorList>
    </citation>
    <scope>NUCLEOTIDE SEQUENCE [LARGE SCALE GENOMIC DNA]</scope>
    <source>
        <strain evidence="3 4">DSM 19012</strain>
    </source>
</reference>
<dbReference type="RefSeq" id="WP_010527633.1">
    <property type="nucleotide sequence ID" value="NZ_AFSL01000056.1"/>
</dbReference>
<sequence>MKQAISKLKKHSGSNSARLILSSKTIRIRRLTLFLAFIFIGFTTLTAQRPRKGGEMDKEKPTTEEMIQKRVDLMAEKLNLTEKQSAEIKDLMLKHQQEMQAENEAFKEQLKAHREKLKENREALNQGIKSTLTEEQLKTYEEFEKKLKNRSGRGGNSRFHRRPGYRPERFNRRFHQRPPRQPQRFHRPIPENVEE</sequence>